<evidence type="ECO:0000313" key="2">
    <source>
        <dbReference type="EMBL" id="MDZ5488365.1"/>
    </source>
</evidence>
<organism evidence="2 3">
    <name type="scientific">Micromonospora sicca</name>
    <dbReference type="NCBI Taxonomy" id="2202420"/>
    <lineage>
        <taxon>Bacteria</taxon>
        <taxon>Bacillati</taxon>
        <taxon>Actinomycetota</taxon>
        <taxon>Actinomycetes</taxon>
        <taxon>Micromonosporales</taxon>
        <taxon>Micromonosporaceae</taxon>
        <taxon>Micromonospora</taxon>
    </lineage>
</organism>
<keyword evidence="3" id="KW-1185">Reference proteome</keyword>
<accession>A0ABU5J707</accession>
<feature type="region of interest" description="Disordered" evidence="1">
    <location>
        <begin position="63"/>
        <end position="84"/>
    </location>
</feature>
<sequence>MGRYAVATMISEKVSVVKDKNYDLIHTIQLSLEHVWRMETYIADAEERGDSELATWFRKMQENNRKAADQGKKMLMERMQKENG</sequence>
<name>A0ABU5J707_9ACTN</name>
<proteinExistence type="predicted"/>
<dbReference type="Proteomes" id="UP001290101">
    <property type="component" value="Unassembled WGS sequence"/>
</dbReference>
<gene>
    <name evidence="2" type="ORF">U2F25_02615</name>
</gene>
<dbReference type="EMBL" id="JAXOTQ010000002">
    <property type="protein sequence ID" value="MDZ5488365.1"/>
    <property type="molecule type" value="Genomic_DNA"/>
</dbReference>
<evidence type="ECO:0000256" key="1">
    <source>
        <dbReference type="SAM" id="MobiDB-lite"/>
    </source>
</evidence>
<dbReference type="RefSeq" id="WP_322475059.1">
    <property type="nucleotide sequence ID" value="NZ_JAXOTR010000007.1"/>
</dbReference>
<protein>
    <submittedName>
        <fullName evidence="2">Uncharacterized protein</fullName>
    </submittedName>
</protein>
<reference evidence="2 3" key="1">
    <citation type="submission" date="2023-12" db="EMBL/GenBank/DDBJ databases">
        <title>Micromonospora sp. nov., isolated from Atacama Desert.</title>
        <authorList>
            <person name="Carro L."/>
            <person name="Golinska P."/>
            <person name="Klenk H.-P."/>
            <person name="Goodfellow M."/>
        </authorList>
    </citation>
    <scope>NUCLEOTIDE SEQUENCE [LARGE SCALE GENOMIC DNA]</scope>
    <source>
        <strain evidence="2 3">4G53</strain>
    </source>
</reference>
<evidence type="ECO:0000313" key="3">
    <source>
        <dbReference type="Proteomes" id="UP001290101"/>
    </source>
</evidence>
<comment type="caution">
    <text evidence="2">The sequence shown here is derived from an EMBL/GenBank/DDBJ whole genome shotgun (WGS) entry which is preliminary data.</text>
</comment>